<name>A0A2H0UXI9_9BACT</name>
<dbReference type="InterPro" id="IPR051538">
    <property type="entry name" value="Acyl-CoA_Synth/Transferase"/>
</dbReference>
<proteinExistence type="predicted"/>
<dbReference type="GO" id="GO:0005524">
    <property type="term" value="F:ATP binding"/>
    <property type="evidence" value="ECO:0007669"/>
    <property type="project" value="UniProtKB-KW"/>
</dbReference>
<reference evidence="6" key="1">
    <citation type="submission" date="2017-09" db="EMBL/GenBank/DDBJ databases">
        <title>Depth-based differentiation of microbial function through sediment-hosted aquifers and enrichment of novel symbionts in the deep terrestrial subsurface.</title>
        <authorList>
            <person name="Probst A.J."/>
            <person name="Ladd B."/>
            <person name="Jarett J.K."/>
            <person name="Geller-Mcgrath D.E."/>
            <person name="Sieber C.M.K."/>
            <person name="Emerson J.B."/>
            <person name="Anantharaman K."/>
            <person name="Thomas B.C."/>
            <person name="Malmstrom R."/>
            <person name="Stieglmeier M."/>
            <person name="Klingl A."/>
            <person name="Woyke T."/>
            <person name="Ryan C.M."/>
            <person name="Banfield J.F."/>
        </authorList>
    </citation>
    <scope>NUCLEOTIDE SEQUENCE [LARGE SCALE GENOMIC DNA]</scope>
</reference>
<keyword evidence="1" id="KW-0436">Ligase</keyword>
<dbReference type="Gene3D" id="3.40.50.261">
    <property type="entry name" value="Succinyl-CoA synthetase domains"/>
    <property type="match status" value="2"/>
</dbReference>
<dbReference type="EMBL" id="PFAV01000029">
    <property type="protein sequence ID" value="PIR91574.1"/>
    <property type="molecule type" value="Genomic_DNA"/>
</dbReference>
<organism evidence="5 6">
    <name type="scientific">bacterium (Candidatus Gribaldobacteria) CG10_big_fil_rev_8_21_14_0_10_41_12</name>
    <dbReference type="NCBI Taxonomy" id="2014277"/>
    <lineage>
        <taxon>Bacteria</taxon>
        <taxon>Candidatus Gribaldobacteria</taxon>
    </lineage>
</organism>
<accession>A0A2H0UXI9</accession>
<dbReference type="GO" id="GO:0016874">
    <property type="term" value="F:ligase activity"/>
    <property type="evidence" value="ECO:0007669"/>
    <property type="project" value="UniProtKB-KW"/>
</dbReference>
<dbReference type="InterPro" id="IPR003781">
    <property type="entry name" value="CoA-bd"/>
</dbReference>
<dbReference type="InterPro" id="IPR032875">
    <property type="entry name" value="Succ_CoA_lig_flav_dom"/>
</dbReference>
<dbReference type="InterPro" id="IPR016102">
    <property type="entry name" value="Succinyl-CoA_synth-like"/>
</dbReference>
<gene>
    <name evidence="5" type="ORF">COU03_01695</name>
</gene>
<evidence type="ECO:0000313" key="6">
    <source>
        <dbReference type="Proteomes" id="UP000228906"/>
    </source>
</evidence>
<dbReference type="SMART" id="SM00881">
    <property type="entry name" value="CoA_binding"/>
    <property type="match status" value="1"/>
</dbReference>
<dbReference type="Proteomes" id="UP000228906">
    <property type="component" value="Unassembled WGS sequence"/>
</dbReference>
<keyword evidence="2" id="KW-0547">Nucleotide-binding</keyword>
<feature type="domain" description="CoA-binding" evidence="4">
    <location>
        <begin position="4"/>
        <end position="99"/>
    </location>
</feature>
<evidence type="ECO:0000256" key="1">
    <source>
        <dbReference type="ARBA" id="ARBA00022598"/>
    </source>
</evidence>
<evidence type="ECO:0000313" key="5">
    <source>
        <dbReference type="EMBL" id="PIR91574.1"/>
    </source>
</evidence>
<dbReference type="SUPFAM" id="SSF51735">
    <property type="entry name" value="NAD(P)-binding Rossmann-fold domains"/>
    <property type="match status" value="1"/>
</dbReference>
<dbReference type="Pfam" id="PF13607">
    <property type="entry name" value="Succ_CoA_lig"/>
    <property type="match status" value="1"/>
</dbReference>
<evidence type="ECO:0000256" key="2">
    <source>
        <dbReference type="ARBA" id="ARBA00022741"/>
    </source>
</evidence>
<keyword evidence="3" id="KW-0067">ATP-binding</keyword>
<evidence type="ECO:0000256" key="3">
    <source>
        <dbReference type="ARBA" id="ARBA00022840"/>
    </source>
</evidence>
<dbReference type="SUPFAM" id="SSF52210">
    <property type="entry name" value="Succinyl-CoA synthetase domains"/>
    <property type="match status" value="2"/>
</dbReference>
<sequence>MQKLFNPQSVALIGATDRAGSVGLGIAENLWLGKKQRKIFFVNPNSKKVLKQKTYASIAEIKEKIDLAIIAVPAKFVKQVSLECCLAGAGCCIIISSGFAETGLAGETLQKEISEIFAKNNIPLVGPNCLGVINPHKKLNASFAPDTPQPGKIAFLSQSGALIDSVIDYSLLENLGFSLMVSYGNEAGLGLNDFLAMAGEDKNTKVIAVYLEEIKNGQDFIKIASEIAKQKPIIILKGGKTPAGNKAAQSHTAAMAGEAKIYSAAFQKAGVLEVETIEDLFLVSRTRADLVPKRRGLPLSGSGWAILTNGGAVGVITADWCSRLGVKLAEIALQNNPWDVLGDATSEIYQTALLALLKQPDISGVIFCQTLQTMTDPWQNAKIIIKTQKQYPQKPILPLFLGGVKTKKAVDLLKQAGLGCFQEPRDAVMIASLLLTSDVNSR</sequence>
<evidence type="ECO:0000259" key="4">
    <source>
        <dbReference type="SMART" id="SM00881"/>
    </source>
</evidence>
<protein>
    <recommendedName>
        <fullName evidence="4">CoA-binding domain-containing protein</fullName>
    </recommendedName>
</protein>
<dbReference type="AlphaFoldDB" id="A0A2H0UXI9"/>
<dbReference type="Gene3D" id="3.40.50.720">
    <property type="entry name" value="NAD(P)-binding Rossmann-like Domain"/>
    <property type="match status" value="1"/>
</dbReference>
<dbReference type="Pfam" id="PF13380">
    <property type="entry name" value="CoA_binding_2"/>
    <property type="match status" value="1"/>
</dbReference>
<comment type="caution">
    <text evidence="5">The sequence shown here is derived from an EMBL/GenBank/DDBJ whole genome shotgun (WGS) entry which is preliminary data.</text>
</comment>
<dbReference type="InterPro" id="IPR036291">
    <property type="entry name" value="NAD(P)-bd_dom_sf"/>
</dbReference>
<dbReference type="PANTHER" id="PTHR43334:SF1">
    <property type="entry name" value="3-HYDROXYPROPIONATE--COA LIGASE [ADP-FORMING]"/>
    <property type="match status" value="1"/>
</dbReference>
<dbReference type="PANTHER" id="PTHR43334">
    <property type="entry name" value="ACETATE--COA LIGASE [ADP-FORMING]"/>
    <property type="match status" value="1"/>
</dbReference>